<dbReference type="SUPFAM" id="SSF56801">
    <property type="entry name" value="Acetyl-CoA synthetase-like"/>
    <property type="match status" value="1"/>
</dbReference>
<feature type="domain" description="HTH tetR-type" evidence="3">
    <location>
        <begin position="21"/>
        <end position="81"/>
    </location>
</feature>
<accession>Q21ZP9</accession>
<dbReference type="InterPro" id="IPR009057">
    <property type="entry name" value="Homeodomain-like_sf"/>
</dbReference>
<dbReference type="SUPFAM" id="SSF48498">
    <property type="entry name" value="Tetracyclin repressor-like, C-terminal domain"/>
    <property type="match status" value="1"/>
</dbReference>
<dbReference type="InterPro" id="IPR001647">
    <property type="entry name" value="HTH_TetR"/>
</dbReference>
<dbReference type="Gene3D" id="1.10.357.10">
    <property type="entry name" value="Tetracycline Repressor, domain 2"/>
    <property type="match status" value="1"/>
</dbReference>
<evidence type="ECO:0000259" key="3">
    <source>
        <dbReference type="PROSITE" id="PS50977"/>
    </source>
</evidence>
<dbReference type="InterPro" id="IPR050237">
    <property type="entry name" value="ATP-dep_AMP-bd_enzyme"/>
</dbReference>
<name>Q21ZP9_ALBFT</name>
<dbReference type="EMBL" id="CP000267">
    <property type="protein sequence ID" value="ABD68754.1"/>
    <property type="molecule type" value="Genomic_DNA"/>
</dbReference>
<dbReference type="Proteomes" id="UP000008332">
    <property type="component" value="Chromosome"/>
</dbReference>
<dbReference type="InterPro" id="IPR036271">
    <property type="entry name" value="Tet_transcr_reg_TetR-rel_C_sf"/>
</dbReference>
<dbReference type="Pfam" id="PF00501">
    <property type="entry name" value="AMP-binding"/>
    <property type="match status" value="1"/>
</dbReference>
<dbReference type="InterPro" id="IPR045851">
    <property type="entry name" value="AMP-bd_C_sf"/>
</dbReference>
<dbReference type="SUPFAM" id="SSF46689">
    <property type="entry name" value="Homeodomain-like"/>
    <property type="match status" value="1"/>
</dbReference>
<dbReference type="GO" id="GO:0003677">
    <property type="term" value="F:DNA binding"/>
    <property type="evidence" value="ECO:0007669"/>
    <property type="project" value="UniProtKB-UniRule"/>
</dbReference>
<evidence type="ECO:0000313" key="4">
    <source>
        <dbReference type="EMBL" id="ABD68754.1"/>
    </source>
</evidence>
<dbReference type="InterPro" id="IPR025110">
    <property type="entry name" value="AMP-bd_C"/>
</dbReference>
<dbReference type="KEGG" id="rfr:Rfer_1011"/>
<dbReference type="InterPro" id="IPR042099">
    <property type="entry name" value="ANL_N_sf"/>
</dbReference>
<dbReference type="AlphaFoldDB" id="Q21ZP9"/>
<dbReference type="eggNOG" id="COG1309">
    <property type="taxonomic scope" value="Bacteria"/>
</dbReference>
<evidence type="ECO:0000313" key="5">
    <source>
        <dbReference type="Proteomes" id="UP000008332"/>
    </source>
</evidence>
<keyword evidence="1 2" id="KW-0238">DNA-binding</keyword>
<dbReference type="Pfam" id="PF13193">
    <property type="entry name" value="AMP-binding_C"/>
    <property type="match status" value="1"/>
</dbReference>
<dbReference type="InterPro" id="IPR020845">
    <property type="entry name" value="AMP-binding_CS"/>
</dbReference>
<evidence type="ECO:0000256" key="2">
    <source>
        <dbReference type="PROSITE-ProRule" id="PRU00335"/>
    </source>
</evidence>
<feature type="DNA-binding region" description="H-T-H motif" evidence="2">
    <location>
        <begin position="44"/>
        <end position="63"/>
    </location>
</feature>
<organism evidence="4 5">
    <name type="scientific">Albidiferax ferrireducens (strain ATCC BAA-621 / DSM 15236 / T118)</name>
    <name type="common">Rhodoferax ferrireducens</name>
    <dbReference type="NCBI Taxonomy" id="338969"/>
    <lineage>
        <taxon>Bacteria</taxon>
        <taxon>Pseudomonadati</taxon>
        <taxon>Pseudomonadota</taxon>
        <taxon>Betaproteobacteria</taxon>
        <taxon>Burkholderiales</taxon>
        <taxon>Comamonadaceae</taxon>
        <taxon>Rhodoferax</taxon>
    </lineage>
</organism>
<dbReference type="Pfam" id="PF17932">
    <property type="entry name" value="TetR_C_24"/>
    <property type="match status" value="1"/>
</dbReference>
<evidence type="ECO:0000256" key="1">
    <source>
        <dbReference type="ARBA" id="ARBA00023125"/>
    </source>
</evidence>
<dbReference type="GO" id="GO:0016878">
    <property type="term" value="F:acid-thiol ligase activity"/>
    <property type="evidence" value="ECO:0007669"/>
    <property type="project" value="UniProtKB-ARBA"/>
</dbReference>
<dbReference type="PROSITE" id="PS50977">
    <property type="entry name" value="HTH_TETR_2"/>
    <property type="match status" value="1"/>
</dbReference>
<dbReference type="InterPro" id="IPR000873">
    <property type="entry name" value="AMP-dep_synth/lig_dom"/>
</dbReference>
<dbReference type="PROSITE" id="PS00455">
    <property type="entry name" value="AMP_BINDING"/>
    <property type="match status" value="1"/>
</dbReference>
<reference evidence="5" key="1">
    <citation type="submission" date="2006-02" db="EMBL/GenBank/DDBJ databases">
        <title>Complete sequence of chromosome of Rhodoferax ferrireducens DSM 15236.</title>
        <authorList>
            <person name="Copeland A."/>
            <person name="Lucas S."/>
            <person name="Lapidus A."/>
            <person name="Barry K."/>
            <person name="Detter J.C."/>
            <person name="Glavina del Rio T."/>
            <person name="Hammon N."/>
            <person name="Israni S."/>
            <person name="Pitluck S."/>
            <person name="Brettin T."/>
            <person name="Bruce D."/>
            <person name="Han C."/>
            <person name="Tapia R."/>
            <person name="Gilna P."/>
            <person name="Kiss H."/>
            <person name="Schmutz J."/>
            <person name="Larimer F."/>
            <person name="Land M."/>
            <person name="Kyrpides N."/>
            <person name="Ivanova N."/>
            <person name="Richardson P."/>
        </authorList>
    </citation>
    <scope>NUCLEOTIDE SEQUENCE [LARGE SCALE GENOMIC DNA]</scope>
    <source>
        <strain evidence="5">ATCC BAA-621 / DSM 15236 / T118</strain>
    </source>
</reference>
<gene>
    <name evidence="4" type="ordered locus">Rfer_1011</name>
</gene>
<keyword evidence="5" id="KW-1185">Reference proteome</keyword>
<dbReference type="PANTHER" id="PTHR43767:SF1">
    <property type="entry name" value="NONRIBOSOMAL PEPTIDE SYNTHASE PES1 (EUROFUNG)-RELATED"/>
    <property type="match status" value="1"/>
</dbReference>
<dbReference type="Gene3D" id="1.10.10.60">
    <property type="entry name" value="Homeodomain-like"/>
    <property type="match status" value="1"/>
</dbReference>
<dbReference type="HOGENOM" id="CLU_000022_59_0_4"/>
<dbReference type="Gene3D" id="3.30.300.30">
    <property type="match status" value="1"/>
</dbReference>
<proteinExistence type="predicted"/>
<dbReference type="STRING" id="338969.Rfer_1011"/>
<dbReference type="Pfam" id="PF00440">
    <property type="entry name" value="TetR_N"/>
    <property type="match status" value="1"/>
</dbReference>
<dbReference type="Gene3D" id="3.40.50.12780">
    <property type="entry name" value="N-terminal domain of ligase-like"/>
    <property type="match status" value="1"/>
</dbReference>
<protein>
    <submittedName>
        <fullName evidence="4">Putative transcriptional regulator, TetR family</fullName>
    </submittedName>
</protein>
<dbReference type="InterPro" id="IPR041490">
    <property type="entry name" value="KstR2_TetR_C"/>
</dbReference>
<dbReference type="eggNOG" id="COG0318">
    <property type="taxonomic scope" value="Bacteria"/>
</dbReference>
<dbReference type="OrthoDB" id="9766486at2"/>
<sequence>MITEVVVSPWKSKQDRRQGRSVKKDAVLLAAARLFNERGFAGTSLDDIAQSLNVTKPTLYYYIENKEQVLFECVKRGLEVLRESIRAATQHGLQARDCLRIAMENYAEVVTSDFGLCVIRVGEDPLSEAKRQEMRALKREIDAEFHQLIEQGMDEGWIAQGDSKIASFTVVGALSGIGRWYRPGVHGARSLQEAVQHCIEMLMHGALNMPTHADSAALDGAVAPNFQQLGAERQLMEAAMPQIRRELHSGGRMIRCFYQRPSTIAEMLIVALEQNPDGEALVVSGLHLTWRELYTAATRCAAGLSGRGVAPGERVAMFMANCSEFVIATYACAWIGAVVVPINARARTPEVQYILEDSGATVLLCASDLAQMVPATAAVPGLMHRFVAGPTVAAPFESFSVLMQESPLATPTMRQEEDLAALLYTSGTTGKPKGAMLSHLNIVHSAMNFALTMQLTNQDRSMLAVPMNHVTGLVGQLYTMLYCQGCVVVMPQFKALEFARLAALERITHTVMVPAMYNLCLLLPGLADHDLSRWRIGAFGGSPMPPASIEALARKLPTLALMNAYGATETSSPAAIMPADMTNGRTDSVGITVPCGEICVVDETGCEMPHGKIGELWIKGPMVVGGYWNNPEATATEFCDGYWRSGDIGTMDTQGFVRILDRKKDVINRGGYKVFCAEVENLLAQHSAVIESAVVGVPCSVLGERVHAFVCVSVLDDSTQAQAFQALCSAELSDYKVPETWTIGTDPLPRNPNGKVMKRELRRSMHAALT</sequence>
<dbReference type="PRINTS" id="PR00455">
    <property type="entry name" value="HTHTETR"/>
</dbReference>
<dbReference type="PANTHER" id="PTHR43767">
    <property type="entry name" value="LONG-CHAIN-FATTY-ACID--COA LIGASE"/>
    <property type="match status" value="1"/>
</dbReference>